<feature type="region of interest" description="Disordered" evidence="1">
    <location>
        <begin position="1"/>
        <end position="30"/>
    </location>
</feature>
<sequence length="99" mass="10609">MPDGVAEVTPDIGPPISRGRSSAMARPLSGQMRMTRAQIATLKAFVEVTLDRGALPFEFPDPTEVGETLLVKFAKGDKPSWQQVAAGVYRVGITLTVLP</sequence>
<evidence type="ECO:0000313" key="3">
    <source>
        <dbReference type="Proteomes" id="UP000063308"/>
    </source>
</evidence>
<proteinExistence type="predicted"/>
<gene>
    <name evidence="2" type="ORF">NK6_8654</name>
</gene>
<dbReference type="Proteomes" id="UP000063308">
    <property type="component" value="Chromosome"/>
</dbReference>
<dbReference type="EMBL" id="AP014685">
    <property type="protein sequence ID" value="BAR61803.1"/>
    <property type="molecule type" value="Genomic_DNA"/>
</dbReference>
<evidence type="ECO:0000256" key="1">
    <source>
        <dbReference type="SAM" id="MobiDB-lite"/>
    </source>
</evidence>
<organism evidence="2 3">
    <name type="scientific">Bradyrhizobium diazoefficiens</name>
    <dbReference type="NCBI Taxonomy" id="1355477"/>
    <lineage>
        <taxon>Bacteria</taxon>
        <taxon>Pseudomonadati</taxon>
        <taxon>Pseudomonadota</taxon>
        <taxon>Alphaproteobacteria</taxon>
        <taxon>Hyphomicrobiales</taxon>
        <taxon>Nitrobacteraceae</taxon>
        <taxon>Bradyrhizobium</taxon>
    </lineage>
</organism>
<accession>A0A0E4FZI8</accession>
<protein>
    <submittedName>
        <fullName evidence="2">Uncharacterized protein</fullName>
    </submittedName>
</protein>
<name>A0A0E4FZI8_9BRAD</name>
<dbReference type="RefSeq" id="WP_129557577.1">
    <property type="nucleotide sequence ID" value="NZ_JBIYEG010000002.1"/>
</dbReference>
<dbReference type="AlphaFoldDB" id="A0A0E4FZI8"/>
<evidence type="ECO:0000313" key="2">
    <source>
        <dbReference type="EMBL" id="BAR61803.1"/>
    </source>
</evidence>
<reference evidence="2 3" key="1">
    <citation type="submission" date="2014-11" db="EMBL/GenBank/DDBJ databases">
        <title>Symbiosis island explosion on the genome of extra-slow-growing strains of soybean bradyrhizobia with massive insertion sequences.</title>
        <authorList>
            <person name="Iida T."/>
            <person name="Minamisawa K."/>
        </authorList>
    </citation>
    <scope>NUCLEOTIDE SEQUENCE [LARGE SCALE GENOMIC DNA]</scope>
    <source>
        <strain evidence="2 3">NK6</strain>
    </source>
</reference>